<protein>
    <submittedName>
        <fullName evidence="1">Uncharacterized protein</fullName>
    </submittedName>
</protein>
<accession>A0ABV0VXS6</accession>
<feature type="non-terminal residue" evidence="1">
    <location>
        <position position="1"/>
    </location>
</feature>
<dbReference type="Proteomes" id="UP001444071">
    <property type="component" value="Unassembled WGS sequence"/>
</dbReference>
<dbReference type="EMBL" id="JAHRIM010018069">
    <property type="protein sequence ID" value="MEQ2262020.1"/>
    <property type="molecule type" value="Genomic_DNA"/>
</dbReference>
<sequence length="81" mass="9472">IMQASISRLASVPLCAVQSRTALLSAALRFLPPSIRTLFSETGVWEKDYRTETRHRVEEWWHPRIMEQWKKDALNAVCIFK</sequence>
<keyword evidence="2" id="KW-1185">Reference proteome</keyword>
<evidence type="ECO:0000313" key="1">
    <source>
        <dbReference type="EMBL" id="MEQ2262020.1"/>
    </source>
</evidence>
<gene>
    <name evidence="1" type="ORF">XENORESO_020527</name>
</gene>
<evidence type="ECO:0000313" key="2">
    <source>
        <dbReference type="Proteomes" id="UP001444071"/>
    </source>
</evidence>
<proteinExistence type="predicted"/>
<reference evidence="1 2" key="1">
    <citation type="submission" date="2021-06" db="EMBL/GenBank/DDBJ databases">
        <authorList>
            <person name="Palmer J.M."/>
        </authorList>
    </citation>
    <scope>NUCLEOTIDE SEQUENCE [LARGE SCALE GENOMIC DNA]</scope>
    <source>
        <strain evidence="1 2">XR_2019</strain>
        <tissue evidence="1">Muscle</tissue>
    </source>
</reference>
<comment type="caution">
    <text evidence="1">The sequence shown here is derived from an EMBL/GenBank/DDBJ whole genome shotgun (WGS) entry which is preliminary data.</text>
</comment>
<organism evidence="1 2">
    <name type="scientific">Xenotaenia resolanae</name>
    <dbReference type="NCBI Taxonomy" id="208358"/>
    <lineage>
        <taxon>Eukaryota</taxon>
        <taxon>Metazoa</taxon>
        <taxon>Chordata</taxon>
        <taxon>Craniata</taxon>
        <taxon>Vertebrata</taxon>
        <taxon>Euteleostomi</taxon>
        <taxon>Actinopterygii</taxon>
        <taxon>Neopterygii</taxon>
        <taxon>Teleostei</taxon>
        <taxon>Neoteleostei</taxon>
        <taxon>Acanthomorphata</taxon>
        <taxon>Ovalentaria</taxon>
        <taxon>Atherinomorphae</taxon>
        <taxon>Cyprinodontiformes</taxon>
        <taxon>Goodeidae</taxon>
        <taxon>Xenotaenia</taxon>
    </lineage>
</organism>
<name>A0ABV0VXS6_9TELE</name>